<keyword evidence="3" id="KW-1185">Reference proteome</keyword>
<feature type="compositionally biased region" description="Basic and acidic residues" evidence="1">
    <location>
        <begin position="76"/>
        <end position="88"/>
    </location>
</feature>
<organism evidence="2 3">
    <name type="scientific">Streptomyces melanosporofaciens</name>
    <dbReference type="NCBI Taxonomy" id="67327"/>
    <lineage>
        <taxon>Bacteria</taxon>
        <taxon>Bacillati</taxon>
        <taxon>Actinomycetota</taxon>
        <taxon>Actinomycetes</taxon>
        <taxon>Kitasatosporales</taxon>
        <taxon>Streptomycetaceae</taxon>
        <taxon>Streptomyces</taxon>
        <taxon>Streptomyces violaceusniger group</taxon>
    </lineage>
</organism>
<evidence type="ECO:0000313" key="3">
    <source>
        <dbReference type="Proteomes" id="UP000198609"/>
    </source>
</evidence>
<protein>
    <submittedName>
        <fullName evidence="2">Uncharacterized protein</fullName>
    </submittedName>
</protein>
<evidence type="ECO:0000256" key="1">
    <source>
        <dbReference type="SAM" id="MobiDB-lite"/>
    </source>
</evidence>
<accession>A0A1H4VU24</accession>
<feature type="compositionally biased region" description="Polar residues" evidence="1">
    <location>
        <begin position="61"/>
        <end position="71"/>
    </location>
</feature>
<name>A0A1H4VU24_STRMJ</name>
<dbReference type="Proteomes" id="UP000198609">
    <property type="component" value="Unassembled WGS sequence"/>
</dbReference>
<sequence length="88" mass="9286">MALVGEPAAPAPDRVRMQAGLPGDARVGASACGLQDDLRAHPQPVLSLVAVGHQFQPLALGSTQGDWTGSGNRHGRQADREKRIKDRP</sequence>
<feature type="region of interest" description="Disordered" evidence="1">
    <location>
        <begin position="60"/>
        <end position="88"/>
    </location>
</feature>
<dbReference type="AlphaFoldDB" id="A0A1H4VU24"/>
<evidence type="ECO:0000313" key="2">
    <source>
        <dbReference type="EMBL" id="SEC83921.1"/>
    </source>
</evidence>
<gene>
    <name evidence="2" type="ORF">SAMN04490356_5738</name>
</gene>
<reference evidence="3" key="1">
    <citation type="submission" date="2016-10" db="EMBL/GenBank/DDBJ databases">
        <authorList>
            <person name="Varghese N."/>
            <person name="Submissions S."/>
        </authorList>
    </citation>
    <scope>NUCLEOTIDE SEQUENCE [LARGE SCALE GENOMIC DNA]</scope>
    <source>
        <strain evidence="3">DSM 40318</strain>
    </source>
</reference>
<dbReference type="EMBL" id="FNST01000002">
    <property type="protein sequence ID" value="SEC83921.1"/>
    <property type="molecule type" value="Genomic_DNA"/>
</dbReference>
<proteinExistence type="predicted"/>